<name>A0ABU3BXN9_9GAMM</name>
<evidence type="ECO:0000313" key="2">
    <source>
        <dbReference type="Proteomes" id="UP001251857"/>
    </source>
</evidence>
<sequence>MIAAARIAGLVLVGLLAGCGNDAGPSPVYDSRTAFALAGLEVPSGHRDFLFFDLDPVDGDAAAGDLVDGLREAASGGEYLVVVGPDAVFNQATLTDALDRQPANDLAGATLVYLGPAAHRGDVADRLAGRELALRYVVYP</sequence>
<dbReference type="RefSeq" id="WP_311651795.1">
    <property type="nucleotide sequence ID" value="NZ_JAVRIB010000003.1"/>
</dbReference>
<comment type="caution">
    <text evidence="1">The sequence shown here is derived from an EMBL/GenBank/DDBJ whole genome shotgun (WGS) entry which is preliminary data.</text>
</comment>
<organism evidence="1 2">
    <name type="scientific">Spectribacter hydrogenoxidans</name>
    <dbReference type="NCBI Taxonomy" id="3075608"/>
    <lineage>
        <taxon>Bacteria</taxon>
        <taxon>Pseudomonadati</taxon>
        <taxon>Pseudomonadota</taxon>
        <taxon>Gammaproteobacteria</taxon>
        <taxon>Salinisphaerales</taxon>
        <taxon>Salinisphaeraceae</taxon>
        <taxon>Spectribacter</taxon>
    </lineage>
</organism>
<dbReference type="PROSITE" id="PS51257">
    <property type="entry name" value="PROKAR_LIPOPROTEIN"/>
    <property type="match status" value="1"/>
</dbReference>
<evidence type="ECO:0008006" key="3">
    <source>
        <dbReference type="Google" id="ProtNLM"/>
    </source>
</evidence>
<evidence type="ECO:0000313" key="1">
    <source>
        <dbReference type="EMBL" id="MDT0634053.1"/>
    </source>
</evidence>
<accession>A0ABU3BXN9</accession>
<dbReference type="EMBL" id="JAVRIB010000003">
    <property type="protein sequence ID" value="MDT0634053.1"/>
    <property type="molecule type" value="Genomic_DNA"/>
</dbReference>
<reference evidence="1 2" key="1">
    <citation type="submission" date="2023-09" db="EMBL/GenBank/DDBJ databases">
        <authorList>
            <person name="Rey-Velasco X."/>
        </authorList>
    </citation>
    <scope>NUCLEOTIDE SEQUENCE [LARGE SCALE GENOMIC DNA]</scope>
    <source>
        <strain evidence="1 2">W335</strain>
    </source>
</reference>
<protein>
    <recommendedName>
        <fullName evidence="3">DUF4350 domain-containing protein</fullName>
    </recommendedName>
</protein>
<dbReference type="Proteomes" id="UP001251857">
    <property type="component" value="Unassembled WGS sequence"/>
</dbReference>
<gene>
    <name evidence="1" type="ORF">RM532_03690</name>
</gene>
<keyword evidence="2" id="KW-1185">Reference proteome</keyword>
<proteinExistence type="predicted"/>